<comment type="subcellular location">
    <subcellularLocation>
        <location evidence="1">Cell membrane</location>
        <topology evidence="1">Multi-pass membrane protein</topology>
    </subcellularLocation>
</comment>
<proteinExistence type="inferred from homology"/>
<feature type="transmembrane region" description="Helical" evidence="9">
    <location>
        <begin position="53"/>
        <end position="82"/>
    </location>
</feature>
<keyword evidence="5" id="KW-0029">Amino-acid transport</keyword>
<comment type="similarity">
    <text evidence="8">Belongs to the binding-protein-dependent transport system permease family. LivHM subfamily.</text>
</comment>
<evidence type="ECO:0000256" key="1">
    <source>
        <dbReference type="ARBA" id="ARBA00004651"/>
    </source>
</evidence>
<keyword evidence="2" id="KW-0813">Transport</keyword>
<feature type="transmembrane region" description="Helical" evidence="9">
    <location>
        <begin position="232"/>
        <end position="257"/>
    </location>
</feature>
<sequence length="297" mass="32040">MDMEYILNQLVNGLCQGAIYALMAIGYSVIVGVVGMVTFTYGEIMMIGAFSSYYIFLLFGNNLPLAILAAFTGSFLIGIVVYKLCYEKFFNAPRHISLLCTIGISMLIKNLAQIVFGPETKPVLDIVENKTFTFMLGSVRLDIKLLQIVVIVLVVVLASALTLFFNRTKWGIALRAVSQNKDAAYLVGINVKRMAMIGNCIGSGFGGIAGILLCIYYYSVSATMGGIYSMKAFAASVLGGLVDIRFSALGGLCIGVIENLGIAVSAATFRDVFAFGFLILVLLIRPQGFVSKKGVRV</sequence>
<keyword evidence="6 9" id="KW-1133">Transmembrane helix</keyword>
<evidence type="ECO:0000256" key="6">
    <source>
        <dbReference type="ARBA" id="ARBA00022989"/>
    </source>
</evidence>
<evidence type="ECO:0000313" key="11">
    <source>
        <dbReference type="Proteomes" id="UP000708338"/>
    </source>
</evidence>
<dbReference type="GO" id="GO:0005886">
    <property type="term" value="C:plasma membrane"/>
    <property type="evidence" value="ECO:0007669"/>
    <property type="project" value="UniProtKB-SubCell"/>
</dbReference>
<dbReference type="CDD" id="cd06582">
    <property type="entry name" value="TM_PBP1_LivH_like"/>
    <property type="match status" value="1"/>
</dbReference>
<feature type="transmembrane region" description="Helical" evidence="9">
    <location>
        <begin position="20"/>
        <end position="41"/>
    </location>
</feature>
<dbReference type="PANTHER" id="PTHR11795:SF445">
    <property type="entry name" value="AMINO ACID ABC TRANSPORTER PERMEASE PROTEIN"/>
    <property type="match status" value="1"/>
</dbReference>
<organism evidence="10 11">
    <name type="scientific">Enterocloster citroniae</name>
    <dbReference type="NCBI Taxonomy" id="358743"/>
    <lineage>
        <taxon>Bacteria</taxon>
        <taxon>Bacillati</taxon>
        <taxon>Bacillota</taxon>
        <taxon>Clostridia</taxon>
        <taxon>Lachnospirales</taxon>
        <taxon>Lachnospiraceae</taxon>
        <taxon>Enterocloster</taxon>
    </lineage>
</organism>
<protein>
    <submittedName>
        <fullName evidence="10">Branched-chain amino acid ABC transporter permease</fullName>
    </submittedName>
</protein>
<evidence type="ECO:0000256" key="3">
    <source>
        <dbReference type="ARBA" id="ARBA00022475"/>
    </source>
</evidence>
<name>A0AA41FIZ9_9FIRM</name>
<dbReference type="GO" id="GO:0022857">
    <property type="term" value="F:transmembrane transporter activity"/>
    <property type="evidence" value="ECO:0007669"/>
    <property type="project" value="InterPro"/>
</dbReference>
<evidence type="ECO:0000256" key="2">
    <source>
        <dbReference type="ARBA" id="ARBA00022448"/>
    </source>
</evidence>
<keyword evidence="4 9" id="KW-0812">Transmembrane</keyword>
<feature type="transmembrane region" description="Helical" evidence="9">
    <location>
        <begin position="145"/>
        <end position="165"/>
    </location>
</feature>
<accession>A0AA41FIZ9</accession>
<dbReference type="EMBL" id="WQPS01000044">
    <property type="protein sequence ID" value="MBT9812343.1"/>
    <property type="molecule type" value="Genomic_DNA"/>
</dbReference>
<reference evidence="10" key="1">
    <citation type="journal article" date="2021" name="Gut Microbes">
        <title>A synthetic consortium of 100 gut commensals modulates the composition and function in a colon model of the microbiome of elderly subjects.</title>
        <authorList>
            <person name="Perez M."/>
            <person name="Ntemiri A."/>
            <person name="Tan H."/>
            <person name="Harris H.M.B."/>
            <person name="Roager H.M."/>
            <person name="Ribiere C."/>
            <person name="O'Toole P.W."/>
        </authorList>
    </citation>
    <scope>NUCLEOTIDE SEQUENCE</scope>
    <source>
        <strain evidence="10">MCC335</strain>
    </source>
</reference>
<dbReference type="Pfam" id="PF02653">
    <property type="entry name" value="BPD_transp_2"/>
    <property type="match status" value="1"/>
</dbReference>
<evidence type="ECO:0000256" key="5">
    <source>
        <dbReference type="ARBA" id="ARBA00022970"/>
    </source>
</evidence>
<feature type="transmembrane region" description="Helical" evidence="9">
    <location>
        <begin position="196"/>
        <end position="220"/>
    </location>
</feature>
<dbReference type="PANTHER" id="PTHR11795">
    <property type="entry name" value="BRANCHED-CHAIN AMINO ACID TRANSPORT SYSTEM PERMEASE PROTEIN LIVH"/>
    <property type="match status" value="1"/>
</dbReference>
<evidence type="ECO:0000256" key="7">
    <source>
        <dbReference type="ARBA" id="ARBA00023136"/>
    </source>
</evidence>
<feature type="transmembrane region" description="Helical" evidence="9">
    <location>
        <begin position="94"/>
        <end position="112"/>
    </location>
</feature>
<evidence type="ECO:0000256" key="4">
    <source>
        <dbReference type="ARBA" id="ARBA00022692"/>
    </source>
</evidence>
<dbReference type="InterPro" id="IPR001851">
    <property type="entry name" value="ABC_transp_permease"/>
</dbReference>
<dbReference type="Proteomes" id="UP000708338">
    <property type="component" value="Unassembled WGS sequence"/>
</dbReference>
<dbReference type="InterPro" id="IPR052157">
    <property type="entry name" value="BCAA_transport_permease"/>
</dbReference>
<evidence type="ECO:0000256" key="8">
    <source>
        <dbReference type="ARBA" id="ARBA00037998"/>
    </source>
</evidence>
<keyword evidence="3" id="KW-1003">Cell membrane</keyword>
<dbReference type="GO" id="GO:0006865">
    <property type="term" value="P:amino acid transport"/>
    <property type="evidence" value="ECO:0007669"/>
    <property type="project" value="UniProtKB-KW"/>
</dbReference>
<evidence type="ECO:0000256" key="9">
    <source>
        <dbReference type="SAM" id="Phobius"/>
    </source>
</evidence>
<gene>
    <name evidence="10" type="ORF">GPL26_22245</name>
</gene>
<feature type="transmembrane region" description="Helical" evidence="9">
    <location>
        <begin position="263"/>
        <end position="284"/>
    </location>
</feature>
<evidence type="ECO:0000313" key="10">
    <source>
        <dbReference type="EMBL" id="MBT9812343.1"/>
    </source>
</evidence>
<comment type="caution">
    <text evidence="10">The sequence shown here is derived from an EMBL/GenBank/DDBJ whole genome shotgun (WGS) entry which is preliminary data.</text>
</comment>
<keyword evidence="7 9" id="KW-0472">Membrane</keyword>
<dbReference type="AlphaFoldDB" id="A0AA41FIZ9"/>